<dbReference type="RefSeq" id="WP_141996322.1">
    <property type="nucleotide sequence ID" value="NZ_VFML01000001.1"/>
</dbReference>
<feature type="domain" description="OLD protein-like TOPRIM" evidence="1">
    <location>
        <begin position="8"/>
        <end position="53"/>
    </location>
</feature>
<dbReference type="Pfam" id="PF20469">
    <property type="entry name" value="OLD-like_TOPRIM"/>
    <property type="match status" value="1"/>
</dbReference>
<dbReference type="OrthoDB" id="9152042at2"/>
<sequence>MNVDGGDRAAILVEGPSDRRAIEAVARRRGRDLRAEGIAVVSMGGVTNIGHFLGRLGQGGRGLRLAGMCDAAEEHYFRRGLERAGYGHVLSRVEMAALGFHVCVEDLEDELIRALGTERVERLLADEGDLASFRVLQKQPAQRDRELGRQLRRFLGSRSGRKARYAGLLVEALDPARLPEPLERVLGHV</sequence>
<organism evidence="2 3">
    <name type="scientific">Amycolatopsis cihanbeyliensis</name>
    <dbReference type="NCBI Taxonomy" id="1128664"/>
    <lineage>
        <taxon>Bacteria</taxon>
        <taxon>Bacillati</taxon>
        <taxon>Actinomycetota</taxon>
        <taxon>Actinomycetes</taxon>
        <taxon>Pseudonocardiales</taxon>
        <taxon>Pseudonocardiaceae</taxon>
        <taxon>Amycolatopsis</taxon>
    </lineage>
</organism>
<proteinExistence type="predicted"/>
<evidence type="ECO:0000313" key="2">
    <source>
        <dbReference type="EMBL" id="TQJ01517.1"/>
    </source>
</evidence>
<evidence type="ECO:0000313" key="3">
    <source>
        <dbReference type="Proteomes" id="UP000320876"/>
    </source>
</evidence>
<reference evidence="2 3" key="1">
    <citation type="submission" date="2019-06" db="EMBL/GenBank/DDBJ databases">
        <title>Sequencing the genomes of 1000 actinobacteria strains.</title>
        <authorList>
            <person name="Klenk H.-P."/>
        </authorList>
    </citation>
    <scope>NUCLEOTIDE SEQUENCE [LARGE SCALE GENOMIC DNA]</scope>
    <source>
        <strain evidence="2 3">DSM 45679</strain>
    </source>
</reference>
<dbReference type="Proteomes" id="UP000320876">
    <property type="component" value="Unassembled WGS sequence"/>
</dbReference>
<dbReference type="CDD" id="cd01026">
    <property type="entry name" value="TOPRIM_OLD"/>
    <property type="match status" value="1"/>
</dbReference>
<accession>A0A542DEL5</accession>
<dbReference type="InterPro" id="IPR034139">
    <property type="entry name" value="TOPRIM_OLD"/>
</dbReference>
<dbReference type="EMBL" id="VFML01000001">
    <property type="protein sequence ID" value="TQJ01517.1"/>
    <property type="molecule type" value="Genomic_DNA"/>
</dbReference>
<keyword evidence="3" id="KW-1185">Reference proteome</keyword>
<name>A0A542DEL5_AMYCI</name>
<protein>
    <recommendedName>
        <fullName evidence="1">OLD protein-like TOPRIM domain-containing protein</fullName>
    </recommendedName>
</protein>
<gene>
    <name evidence="2" type="ORF">FB471_1203</name>
</gene>
<comment type="caution">
    <text evidence="2">The sequence shown here is derived from an EMBL/GenBank/DDBJ whole genome shotgun (WGS) entry which is preliminary data.</text>
</comment>
<evidence type="ECO:0000259" key="1">
    <source>
        <dbReference type="Pfam" id="PF20469"/>
    </source>
</evidence>
<dbReference type="AlphaFoldDB" id="A0A542DEL5"/>